<evidence type="ECO:0000313" key="3">
    <source>
        <dbReference type="Proteomes" id="UP000745663"/>
    </source>
</evidence>
<keyword evidence="1" id="KW-0732">Signal</keyword>
<sequence length="155" mass="17065">MRWIGFMLCLFPLVTHAAATELQVTVASGSEEPQAFKYPIDSGKYELDLRGSHRYQAAFKDTATKRDVCREAEYKTGLLLTLRPLPKAADGSQPIEVIGQVSTLEGVTEGQRLSCGSHQVVNMSNKAFSDTVQVEAKRSKVVVIDGKYTVILKVM</sequence>
<evidence type="ECO:0000313" key="2">
    <source>
        <dbReference type="EMBL" id="MBM5458909.1"/>
    </source>
</evidence>
<feature type="chain" id="PRO_5046936149" evidence="1">
    <location>
        <begin position="18"/>
        <end position="155"/>
    </location>
</feature>
<reference evidence="2 3" key="1">
    <citation type="submission" date="2020-08" db="EMBL/GenBank/DDBJ databases">
        <title>Description of novel Pseudomonas species.</title>
        <authorList>
            <person name="Duman M."/>
            <person name="Mulet M."/>
            <person name="Altun S."/>
            <person name="Saticioglu I.B."/>
            <person name="Lalucat J."/>
            <person name="Garcia-Valdes E."/>
        </authorList>
    </citation>
    <scope>NUCLEOTIDE SEQUENCE [LARGE SCALE GENOMIC DNA]</scope>
    <source>
        <strain evidence="2 3">P66</strain>
    </source>
</reference>
<name>A0ABS2BZ63_9PSED</name>
<dbReference type="Proteomes" id="UP000745663">
    <property type="component" value="Unassembled WGS sequence"/>
</dbReference>
<keyword evidence="3" id="KW-1185">Reference proteome</keyword>
<comment type="caution">
    <text evidence="2">The sequence shown here is derived from an EMBL/GenBank/DDBJ whole genome shotgun (WGS) entry which is preliminary data.</text>
</comment>
<dbReference type="EMBL" id="JACOPV010000009">
    <property type="protein sequence ID" value="MBM5458909.1"/>
    <property type="molecule type" value="Genomic_DNA"/>
</dbReference>
<protein>
    <submittedName>
        <fullName evidence="2">Uncharacterized protein</fullName>
    </submittedName>
</protein>
<proteinExistence type="predicted"/>
<accession>A0ABS2BZ63</accession>
<evidence type="ECO:0000256" key="1">
    <source>
        <dbReference type="SAM" id="SignalP"/>
    </source>
</evidence>
<gene>
    <name evidence="2" type="ORF">H8F21_15185</name>
</gene>
<organism evidence="2 3">
    <name type="scientific">Pseudomonas arcuscaelestis</name>
    <dbReference type="NCBI Taxonomy" id="2710591"/>
    <lineage>
        <taxon>Bacteria</taxon>
        <taxon>Pseudomonadati</taxon>
        <taxon>Pseudomonadota</taxon>
        <taxon>Gammaproteobacteria</taxon>
        <taxon>Pseudomonadales</taxon>
        <taxon>Pseudomonadaceae</taxon>
        <taxon>Pseudomonas</taxon>
    </lineage>
</organism>
<feature type="signal peptide" evidence="1">
    <location>
        <begin position="1"/>
        <end position="17"/>
    </location>
</feature>